<gene>
    <name evidence="1" type="ORF">Hsar01_01397</name>
</gene>
<proteinExistence type="predicted"/>
<dbReference type="PANTHER" id="PTHR36932:SF1">
    <property type="entry name" value="CAPSULAR POLYSACCHARIDE BIOSYNTHESIS PROTEIN"/>
    <property type="match status" value="1"/>
</dbReference>
<accession>A0ABP9UKX8</accession>
<organism evidence="1 2">
    <name type="scientific">Haloferula sargassicola</name>
    <dbReference type="NCBI Taxonomy" id="490096"/>
    <lineage>
        <taxon>Bacteria</taxon>
        <taxon>Pseudomonadati</taxon>
        <taxon>Verrucomicrobiota</taxon>
        <taxon>Verrucomicrobiia</taxon>
        <taxon>Verrucomicrobiales</taxon>
        <taxon>Verrucomicrobiaceae</taxon>
        <taxon>Haloferula</taxon>
    </lineage>
</organism>
<dbReference type="InterPro" id="IPR042099">
    <property type="entry name" value="ANL_N_sf"/>
</dbReference>
<reference evidence="1 2" key="1">
    <citation type="submission" date="2024-02" db="EMBL/GenBank/DDBJ databases">
        <title>Haloferula sargassicola NBRC 104335.</title>
        <authorList>
            <person name="Ichikawa N."/>
            <person name="Katano-Makiyama Y."/>
            <person name="Hidaka K."/>
        </authorList>
    </citation>
    <scope>NUCLEOTIDE SEQUENCE [LARGE SCALE GENOMIC DNA]</scope>
    <source>
        <strain evidence="1 2">NBRC 104335</strain>
    </source>
</reference>
<dbReference type="Gene3D" id="3.40.50.12780">
    <property type="entry name" value="N-terminal domain of ligase-like"/>
    <property type="match status" value="1"/>
</dbReference>
<dbReference type="EMBL" id="BAABRI010000006">
    <property type="protein sequence ID" value="GAA5482180.1"/>
    <property type="molecule type" value="Genomic_DNA"/>
</dbReference>
<sequence>MNDPEPDDAERYPLLGESGRRMLEFLREHPHAPIYRNHSGNRLDAEDLAFVRREEAAVLASQVGWPRDGHPEWLDAFVASCLRDVPHYRSYAKAERFEELPSISRSDLGENIAAFVPDSVPLERMINFQTSGTTGHPLLIASHPRVAAGYLAYHKRALARFGVTLTAGRGEVGVVLIGHQLRCFTYVSVTPSMDEAGLAKINLHPVDWHSPDDRRPYLEALAPEVIAGDPLSFAELLQIAPSLRPKALLSTSMILLSGLREELEKTYACPVVDLYSLNEAGPVAVFDPALNGHVLLQPHMYVEVLDTEDRPVPAGERGEVTLTGGFNFCLPLLRYRTGDFASLDFIDGEPVLRDLEGRALVRFRRPDGVWLNNIDVTHALRPLPLARFRLHQREDAVFEFSIEATAAAKTEAHQALTALLGPSAIIESLPFPRITDSAKVPQYSSALAGSDS</sequence>
<name>A0ABP9UKX8_9BACT</name>
<comment type="caution">
    <text evidence="1">The sequence shown here is derived from an EMBL/GenBank/DDBJ whole genome shotgun (WGS) entry which is preliminary data.</text>
</comment>
<protein>
    <submittedName>
        <fullName evidence="1">Uncharacterized protein</fullName>
    </submittedName>
</protein>
<dbReference type="PANTHER" id="PTHR36932">
    <property type="entry name" value="CAPSULAR POLYSACCHARIDE BIOSYNTHESIS PROTEIN"/>
    <property type="match status" value="1"/>
</dbReference>
<dbReference type="Proteomes" id="UP001476282">
    <property type="component" value="Unassembled WGS sequence"/>
</dbReference>
<dbReference type="SUPFAM" id="SSF56801">
    <property type="entry name" value="Acetyl-CoA synthetase-like"/>
    <property type="match status" value="1"/>
</dbReference>
<evidence type="ECO:0000313" key="1">
    <source>
        <dbReference type="EMBL" id="GAA5482180.1"/>
    </source>
</evidence>
<dbReference type="InterPro" id="IPR053158">
    <property type="entry name" value="CapK_Type1_Caps_Biosynth"/>
</dbReference>
<keyword evidence="2" id="KW-1185">Reference proteome</keyword>
<evidence type="ECO:0000313" key="2">
    <source>
        <dbReference type="Proteomes" id="UP001476282"/>
    </source>
</evidence>
<dbReference type="RefSeq" id="WP_353566323.1">
    <property type="nucleotide sequence ID" value="NZ_BAABRI010000006.1"/>
</dbReference>